<sequence length="89" mass="10321">MTLGQKSRSQVTCITLYKLKPQASVDVRNETRKFSHRNDSYVLLNMQAKRIDGLAGSQSYIHVLEVLYECCWKMKPIKKHLQTTECCEV</sequence>
<keyword evidence="2" id="KW-1185">Reference proteome</keyword>
<proteinExistence type="predicted"/>
<protein>
    <submittedName>
        <fullName evidence="1">Uncharacterized protein</fullName>
    </submittedName>
</protein>
<accession>A0A151MNF7</accession>
<organism evidence="1 2">
    <name type="scientific">Alligator mississippiensis</name>
    <name type="common">American alligator</name>
    <dbReference type="NCBI Taxonomy" id="8496"/>
    <lineage>
        <taxon>Eukaryota</taxon>
        <taxon>Metazoa</taxon>
        <taxon>Chordata</taxon>
        <taxon>Craniata</taxon>
        <taxon>Vertebrata</taxon>
        <taxon>Euteleostomi</taxon>
        <taxon>Archelosauria</taxon>
        <taxon>Archosauria</taxon>
        <taxon>Crocodylia</taxon>
        <taxon>Alligatoridae</taxon>
        <taxon>Alligatorinae</taxon>
        <taxon>Alligator</taxon>
    </lineage>
</organism>
<dbReference type="EMBL" id="AKHW03005657">
    <property type="protein sequence ID" value="KYO26062.1"/>
    <property type="molecule type" value="Genomic_DNA"/>
</dbReference>
<reference evidence="1 2" key="1">
    <citation type="journal article" date="2012" name="Genome Biol.">
        <title>Sequencing three crocodilian genomes to illuminate the evolution of archosaurs and amniotes.</title>
        <authorList>
            <person name="St John J.A."/>
            <person name="Braun E.L."/>
            <person name="Isberg S.R."/>
            <person name="Miles L.G."/>
            <person name="Chong A.Y."/>
            <person name="Gongora J."/>
            <person name="Dalzell P."/>
            <person name="Moran C."/>
            <person name="Bed'hom B."/>
            <person name="Abzhanov A."/>
            <person name="Burgess S.C."/>
            <person name="Cooksey A.M."/>
            <person name="Castoe T.A."/>
            <person name="Crawford N.G."/>
            <person name="Densmore L.D."/>
            <person name="Drew J.C."/>
            <person name="Edwards S.V."/>
            <person name="Faircloth B.C."/>
            <person name="Fujita M.K."/>
            <person name="Greenwold M.J."/>
            <person name="Hoffmann F.G."/>
            <person name="Howard J.M."/>
            <person name="Iguchi T."/>
            <person name="Janes D.E."/>
            <person name="Khan S.Y."/>
            <person name="Kohno S."/>
            <person name="de Koning A.J."/>
            <person name="Lance S.L."/>
            <person name="McCarthy F.M."/>
            <person name="McCormack J.E."/>
            <person name="Merchant M.E."/>
            <person name="Peterson D.G."/>
            <person name="Pollock D.D."/>
            <person name="Pourmand N."/>
            <person name="Raney B.J."/>
            <person name="Roessler K.A."/>
            <person name="Sanford J.R."/>
            <person name="Sawyer R.H."/>
            <person name="Schmidt C.J."/>
            <person name="Triplett E.W."/>
            <person name="Tuberville T.D."/>
            <person name="Venegas-Anaya M."/>
            <person name="Howard J.T."/>
            <person name="Jarvis E.D."/>
            <person name="Guillette L.J.Jr."/>
            <person name="Glenn T.C."/>
            <person name="Green R.E."/>
            <person name="Ray D.A."/>
        </authorList>
    </citation>
    <scope>NUCLEOTIDE SEQUENCE [LARGE SCALE GENOMIC DNA]</scope>
    <source>
        <strain evidence="1">KSC_2009_1</strain>
    </source>
</reference>
<gene>
    <name evidence="1" type="ORF">Y1Q_0003821</name>
</gene>
<dbReference type="AlphaFoldDB" id="A0A151MNF7"/>
<dbReference type="Proteomes" id="UP000050525">
    <property type="component" value="Unassembled WGS sequence"/>
</dbReference>
<evidence type="ECO:0000313" key="1">
    <source>
        <dbReference type="EMBL" id="KYO26062.1"/>
    </source>
</evidence>
<comment type="caution">
    <text evidence="1">The sequence shown here is derived from an EMBL/GenBank/DDBJ whole genome shotgun (WGS) entry which is preliminary data.</text>
</comment>
<name>A0A151MNF7_ALLMI</name>
<evidence type="ECO:0000313" key="2">
    <source>
        <dbReference type="Proteomes" id="UP000050525"/>
    </source>
</evidence>